<dbReference type="InterPro" id="IPR004589">
    <property type="entry name" value="DNA_helicase_ATP-dep_RecQ"/>
</dbReference>
<dbReference type="PANTHER" id="PTHR13710:SF150">
    <property type="entry name" value="ATP-DEPENDENT DNA HELICASE RECQ"/>
    <property type="match status" value="1"/>
</dbReference>
<keyword evidence="3 9" id="KW-0347">Helicase</keyword>
<keyword evidence="4" id="KW-0067">ATP-binding</keyword>
<dbReference type="InterPro" id="IPR001650">
    <property type="entry name" value="Helicase_C-like"/>
</dbReference>
<evidence type="ECO:0000256" key="3">
    <source>
        <dbReference type="ARBA" id="ARBA00022806"/>
    </source>
</evidence>
<dbReference type="GO" id="GO:0006281">
    <property type="term" value="P:DNA repair"/>
    <property type="evidence" value="ECO:0007669"/>
    <property type="project" value="TreeGrafter"/>
</dbReference>
<dbReference type="InterPro" id="IPR032284">
    <property type="entry name" value="RecQ_Zn-bd"/>
</dbReference>
<dbReference type="RefSeq" id="WP_148899404.1">
    <property type="nucleotide sequence ID" value="NZ_VNHY01000003.1"/>
</dbReference>
<dbReference type="SMART" id="SM00487">
    <property type="entry name" value="DEXDc"/>
    <property type="match status" value="1"/>
</dbReference>
<evidence type="ECO:0000256" key="2">
    <source>
        <dbReference type="ARBA" id="ARBA00022801"/>
    </source>
</evidence>
<dbReference type="GO" id="GO:0003676">
    <property type="term" value="F:nucleic acid binding"/>
    <property type="evidence" value="ECO:0007669"/>
    <property type="project" value="InterPro"/>
</dbReference>
<dbReference type="NCBIfam" id="TIGR00614">
    <property type="entry name" value="recQ_fam"/>
    <property type="match status" value="1"/>
</dbReference>
<sequence length="644" mass="73639">MEFDSELFSKAQQSLEQYWGFPSFRSGQDDAIKSVLAGQNTMVLFPTGGGKSLCYQVPATVLGGLTVVISPLVALMQDQVQQLNDRGIAATFVNSTISSWEIEQRFANARNGMYDLLYCSPERLQTDLWQAEMPKLNIDLIAIDEAHCISEWGHDFRPSYREIRPALKDIADEITWMALTATATPEVRDDIQQSLGFEDSEIVSKGFERPNLKWWVTSTEQKQQKLLQAVKKAAGRGSGLIYGGTRKNCEELSQQITQRLGINTKAYHAGIETGDRKEIQQKWITGEIPLVVATNAFGMGIDKADCRYVIHYEMPYSLESYYQEAGRAGRDGQESFPLLLFKPSDAIIAERRIKDSYPEKEQLQHVYDVLCDHLNLAVGSAMEESEEVSIKKLKKRAGSSKRIIRSSLKVLKQLGIIELIEYITPQIGVQFITGADYIRDKIEELENRKKSHFLDTLFRQYSGEAMGEMKYLKFEYIQRKLNLSPNAVKKGLQVLQDHDQMLKFELIGELPLVRLVDERQSKLQLSKKELEKHRNSLLKKLDYMKGYIETEGCREVYIRQYFGEEKVQECGHCDNCLSNEAQEISVSESDVKRLKELLEEDGKTFNEIRAAFDWSEARAKQLLGYLIREEKVAADKNQYSWQLD</sequence>
<reference evidence="9 10" key="1">
    <citation type="submission" date="2019-07" db="EMBL/GenBank/DDBJ databases">
        <title>Genomic Encyclopedia of Archaeal and Bacterial Type Strains, Phase II (KMG-II): from individual species to whole genera.</title>
        <authorList>
            <person name="Goeker M."/>
        </authorList>
    </citation>
    <scope>NUCLEOTIDE SEQUENCE [LARGE SCALE GENOMIC DNA]</scope>
    <source>
        <strain evidence="9 10">DSM 21935</strain>
    </source>
</reference>
<feature type="domain" description="Helicase ATP-binding" evidence="7">
    <location>
        <begin position="32"/>
        <end position="201"/>
    </location>
</feature>
<dbReference type="PANTHER" id="PTHR13710">
    <property type="entry name" value="DNA HELICASE RECQ FAMILY MEMBER"/>
    <property type="match status" value="1"/>
</dbReference>
<evidence type="ECO:0000313" key="9">
    <source>
        <dbReference type="EMBL" id="TYP92714.1"/>
    </source>
</evidence>
<proteinExistence type="predicted"/>
<dbReference type="InterPro" id="IPR027417">
    <property type="entry name" value="P-loop_NTPase"/>
</dbReference>
<dbReference type="GO" id="GO:0005524">
    <property type="term" value="F:ATP binding"/>
    <property type="evidence" value="ECO:0007669"/>
    <property type="project" value="UniProtKB-KW"/>
</dbReference>
<dbReference type="EMBL" id="VNHY01000003">
    <property type="protein sequence ID" value="TYP92714.1"/>
    <property type="molecule type" value="Genomic_DNA"/>
</dbReference>
<dbReference type="GO" id="GO:0009378">
    <property type="term" value="F:four-way junction helicase activity"/>
    <property type="evidence" value="ECO:0007669"/>
    <property type="project" value="TreeGrafter"/>
</dbReference>
<comment type="caution">
    <text evidence="9">The sequence shown here is derived from an EMBL/GenBank/DDBJ whole genome shotgun (WGS) entry which is preliminary data.</text>
</comment>
<keyword evidence="2" id="KW-0378">Hydrolase</keyword>
<evidence type="ECO:0000256" key="6">
    <source>
        <dbReference type="ARBA" id="ARBA00044550"/>
    </source>
</evidence>
<dbReference type="InterPro" id="IPR014001">
    <property type="entry name" value="Helicase_ATP-bd"/>
</dbReference>
<dbReference type="GO" id="GO:0005737">
    <property type="term" value="C:cytoplasm"/>
    <property type="evidence" value="ECO:0007669"/>
    <property type="project" value="TreeGrafter"/>
</dbReference>
<dbReference type="GO" id="GO:0016787">
    <property type="term" value="F:hydrolase activity"/>
    <property type="evidence" value="ECO:0007669"/>
    <property type="project" value="UniProtKB-KW"/>
</dbReference>
<dbReference type="AlphaFoldDB" id="A0A5D3YHC4"/>
<dbReference type="SMART" id="SM00490">
    <property type="entry name" value="HELICc"/>
    <property type="match status" value="1"/>
</dbReference>
<keyword evidence="10" id="KW-1185">Reference proteome</keyword>
<dbReference type="PROSITE" id="PS51194">
    <property type="entry name" value="HELICASE_CTER"/>
    <property type="match status" value="1"/>
</dbReference>
<evidence type="ECO:0000259" key="8">
    <source>
        <dbReference type="PROSITE" id="PS51194"/>
    </source>
</evidence>
<evidence type="ECO:0000256" key="4">
    <source>
        <dbReference type="ARBA" id="ARBA00022840"/>
    </source>
</evidence>
<dbReference type="Gene3D" id="3.40.50.300">
    <property type="entry name" value="P-loop containing nucleotide triphosphate hydrolases"/>
    <property type="match status" value="2"/>
</dbReference>
<gene>
    <name evidence="9" type="ORF">LX73_2077</name>
</gene>
<dbReference type="Proteomes" id="UP000324595">
    <property type="component" value="Unassembled WGS sequence"/>
</dbReference>
<dbReference type="OrthoDB" id="9763310at2"/>
<dbReference type="InterPro" id="IPR011545">
    <property type="entry name" value="DEAD/DEAH_box_helicase_dom"/>
</dbReference>
<dbReference type="PROSITE" id="PS51192">
    <property type="entry name" value="HELICASE_ATP_BIND_1"/>
    <property type="match status" value="1"/>
</dbReference>
<dbReference type="CDD" id="cd17920">
    <property type="entry name" value="DEXHc_RecQ"/>
    <property type="match status" value="1"/>
</dbReference>
<evidence type="ECO:0000313" key="10">
    <source>
        <dbReference type="Proteomes" id="UP000324595"/>
    </source>
</evidence>
<dbReference type="FunFam" id="3.40.50.300:FF:001389">
    <property type="entry name" value="ATP-dependent DNA helicase RecQ"/>
    <property type="match status" value="1"/>
</dbReference>
<dbReference type="GO" id="GO:0043138">
    <property type="term" value="F:3'-5' DNA helicase activity"/>
    <property type="evidence" value="ECO:0007669"/>
    <property type="project" value="TreeGrafter"/>
</dbReference>
<evidence type="ECO:0000256" key="1">
    <source>
        <dbReference type="ARBA" id="ARBA00022741"/>
    </source>
</evidence>
<keyword evidence="1" id="KW-0547">Nucleotide-binding</keyword>
<evidence type="ECO:0000256" key="5">
    <source>
        <dbReference type="ARBA" id="ARBA00044535"/>
    </source>
</evidence>
<protein>
    <recommendedName>
        <fullName evidence="5">ATP-dependent DNA helicase RecQ</fullName>
    </recommendedName>
    <alternativeName>
        <fullName evidence="6">DNA 3'-5' helicase RecQ</fullName>
    </alternativeName>
</protein>
<evidence type="ECO:0000259" key="7">
    <source>
        <dbReference type="PROSITE" id="PS51192"/>
    </source>
</evidence>
<dbReference type="GO" id="GO:0005694">
    <property type="term" value="C:chromosome"/>
    <property type="evidence" value="ECO:0007669"/>
    <property type="project" value="TreeGrafter"/>
</dbReference>
<feature type="domain" description="Helicase C-terminal" evidence="8">
    <location>
        <begin position="225"/>
        <end position="374"/>
    </location>
</feature>
<dbReference type="Pfam" id="PF00270">
    <property type="entry name" value="DEAD"/>
    <property type="match status" value="1"/>
</dbReference>
<organism evidence="9 10">
    <name type="scientific">Fodinibius salinus</name>
    <dbReference type="NCBI Taxonomy" id="860790"/>
    <lineage>
        <taxon>Bacteria</taxon>
        <taxon>Pseudomonadati</taxon>
        <taxon>Balneolota</taxon>
        <taxon>Balneolia</taxon>
        <taxon>Balneolales</taxon>
        <taxon>Balneolaceae</taxon>
        <taxon>Fodinibius</taxon>
    </lineage>
</organism>
<name>A0A5D3YHC4_9BACT</name>
<dbReference type="GO" id="GO:0006310">
    <property type="term" value="P:DNA recombination"/>
    <property type="evidence" value="ECO:0007669"/>
    <property type="project" value="InterPro"/>
</dbReference>
<dbReference type="Pfam" id="PF16124">
    <property type="entry name" value="RecQ_Zn_bind"/>
    <property type="match status" value="1"/>
</dbReference>
<accession>A0A5D3YHC4</accession>
<dbReference type="InterPro" id="IPR036388">
    <property type="entry name" value="WH-like_DNA-bd_sf"/>
</dbReference>
<dbReference type="SUPFAM" id="SSF52540">
    <property type="entry name" value="P-loop containing nucleoside triphosphate hydrolases"/>
    <property type="match status" value="1"/>
</dbReference>
<dbReference type="Pfam" id="PF00271">
    <property type="entry name" value="Helicase_C"/>
    <property type="match status" value="1"/>
</dbReference>
<dbReference type="Gene3D" id="1.10.10.10">
    <property type="entry name" value="Winged helix-like DNA-binding domain superfamily/Winged helix DNA-binding domain"/>
    <property type="match status" value="1"/>
</dbReference>